<accession>W2TV78</accession>
<reference evidence="2" key="1">
    <citation type="journal article" date="2014" name="Nat. Genet.">
        <title>Genome of the human hookworm Necator americanus.</title>
        <authorList>
            <person name="Tang Y.T."/>
            <person name="Gao X."/>
            <person name="Rosa B.A."/>
            <person name="Abubucker S."/>
            <person name="Hallsworth-Pepin K."/>
            <person name="Martin J."/>
            <person name="Tyagi R."/>
            <person name="Heizer E."/>
            <person name="Zhang X."/>
            <person name="Bhonagiri-Palsikar V."/>
            <person name="Minx P."/>
            <person name="Warren W.C."/>
            <person name="Wang Q."/>
            <person name="Zhan B."/>
            <person name="Hotez P.J."/>
            <person name="Sternberg P.W."/>
            <person name="Dougall A."/>
            <person name="Gaze S.T."/>
            <person name="Mulvenna J."/>
            <person name="Sotillo J."/>
            <person name="Ranganathan S."/>
            <person name="Rabelo E.M."/>
            <person name="Wilson R.K."/>
            <person name="Felgner P.L."/>
            <person name="Bethony J."/>
            <person name="Hawdon J.M."/>
            <person name="Gasser R.B."/>
            <person name="Loukas A."/>
            <person name="Mitreva M."/>
        </authorList>
    </citation>
    <scope>NUCLEOTIDE SEQUENCE [LARGE SCALE GENOMIC DNA]</scope>
</reference>
<dbReference type="EMBL" id="KI657713">
    <property type="protein sequence ID" value="ETN85554.1"/>
    <property type="molecule type" value="Genomic_DNA"/>
</dbReference>
<evidence type="ECO:0000313" key="2">
    <source>
        <dbReference type="Proteomes" id="UP000053676"/>
    </source>
</evidence>
<keyword evidence="2" id="KW-1185">Reference proteome</keyword>
<name>W2TV78_NECAM</name>
<protein>
    <submittedName>
        <fullName evidence="1">Uncharacterized protein</fullName>
    </submittedName>
</protein>
<dbReference type="AlphaFoldDB" id="W2TV78"/>
<gene>
    <name evidence="1" type="ORF">NECAME_01445</name>
</gene>
<proteinExistence type="predicted"/>
<evidence type="ECO:0000313" key="1">
    <source>
        <dbReference type="EMBL" id="ETN85554.1"/>
    </source>
</evidence>
<sequence length="84" mass="9857">MDREIKARYKRNTGFRVWQQKTNFLQQKLKQVGELDNSPQAKDPFARPFHEIQKASCESILHIVNWFREARKANVGTLASPTEK</sequence>
<organism evidence="1 2">
    <name type="scientific">Necator americanus</name>
    <name type="common">Human hookworm</name>
    <dbReference type="NCBI Taxonomy" id="51031"/>
    <lineage>
        <taxon>Eukaryota</taxon>
        <taxon>Metazoa</taxon>
        <taxon>Ecdysozoa</taxon>
        <taxon>Nematoda</taxon>
        <taxon>Chromadorea</taxon>
        <taxon>Rhabditida</taxon>
        <taxon>Rhabditina</taxon>
        <taxon>Rhabditomorpha</taxon>
        <taxon>Strongyloidea</taxon>
        <taxon>Ancylostomatidae</taxon>
        <taxon>Bunostominae</taxon>
        <taxon>Necator</taxon>
    </lineage>
</organism>
<dbReference type="KEGG" id="nai:NECAME_01445"/>
<dbReference type="Proteomes" id="UP000053676">
    <property type="component" value="Unassembled WGS sequence"/>
</dbReference>